<proteinExistence type="predicted"/>
<protein>
    <submittedName>
        <fullName evidence="2">Lytic murein transglycosylase</fullName>
    </submittedName>
</protein>
<feature type="compositionally biased region" description="Basic residues" evidence="1">
    <location>
        <begin position="38"/>
        <end position="50"/>
    </location>
</feature>
<dbReference type="InterPro" id="IPR023346">
    <property type="entry name" value="Lysozyme-like_dom_sf"/>
</dbReference>
<accession>A0ABT3KTJ0</accession>
<keyword evidence="3" id="KW-1185">Reference proteome</keyword>
<evidence type="ECO:0000256" key="1">
    <source>
        <dbReference type="SAM" id="MobiDB-lite"/>
    </source>
</evidence>
<dbReference type="GeneID" id="77319633"/>
<dbReference type="SUPFAM" id="SSF53955">
    <property type="entry name" value="Lysozyme-like"/>
    <property type="match status" value="1"/>
</dbReference>
<comment type="caution">
    <text evidence="2">The sequence shown here is derived from an EMBL/GenBank/DDBJ whole genome shotgun (WGS) entry which is preliminary data.</text>
</comment>
<organism evidence="2 3">
    <name type="scientific">Verminephrobacter aporrectodeae subsp. tuberculatae</name>
    <dbReference type="NCBI Taxonomy" id="1110392"/>
    <lineage>
        <taxon>Bacteria</taxon>
        <taxon>Pseudomonadati</taxon>
        <taxon>Pseudomonadota</taxon>
        <taxon>Betaproteobacteria</taxon>
        <taxon>Burkholderiales</taxon>
        <taxon>Comamonadaceae</taxon>
        <taxon>Verminephrobacter</taxon>
    </lineage>
</organism>
<sequence>MSKNRKHTQPQDKRPSPIATGSQGGPNAPESGRQAPMHPHRLPTAGRKHRGPALLSGLLLLSLANQNTASELPPGAKKHLPTLAAEQAAHWPQAPLRSALAAQIEQETCPSLKSAKCWNPRTELKTAREYGFGLGQLTITAKFDNFAQARKLHTSLRDWKFENRFDAQRQLRTMILMDRAAYNRLTAIDAQQERLAMTLAAYNGGLAGVQQDRRLCAQTTHCDPKRWFGHVERHSLKAKTRTAGYGKSFFEINREYVRAILHERRKRYSAYFGEA</sequence>
<dbReference type="EMBL" id="QZCW01000002">
    <property type="protein sequence ID" value="MCW5321427.1"/>
    <property type="molecule type" value="Genomic_DNA"/>
</dbReference>
<gene>
    <name evidence="2" type="ORF">D5039_09795</name>
</gene>
<dbReference type="Gene3D" id="1.10.530.10">
    <property type="match status" value="1"/>
</dbReference>
<dbReference type="RefSeq" id="WP_010104100.1">
    <property type="nucleotide sequence ID" value="NZ_QZCV01000002.1"/>
</dbReference>
<dbReference type="Proteomes" id="UP001208935">
    <property type="component" value="Unassembled WGS sequence"/>
</dbReference>
<evidence type="ECO:0000313" key="2">
    <source>
        <dbReference type="EMBL" id="MCW5321427.1"/>
    </source>
</evidence>
<reference evidence="3" key="1">
    <citation type="submission" date="2023-07" db="EMBL/GenBank/DDBJ databases">
        <title>Verminephrobacter genomes.</title>
        <authorList>
            <person name="Lund M.B."/>
        </authorList>
    </citation>
    <scope>NUCLEOTIDE SEQUENCE [LARGE SCALE GENOMIC DNA]</scope>
    <source>
        <strain evidence="3">AtM5-05</strain>
    </source>
</reference>
<feature type="region of interest" description="Disordered" evidence="1">
    <location>
        <begin position="1"/>
        <end position="50"/>
    </location>
</feature>
<evidence type="ECO:0000313" key="3">
    <source>
        <dbReference type="Proteomes" id="UP001208935"/>
    </source>
</evidence>
<name>A0ABT3KTJ0_9BURK</name>